<protein>
    <submittedName>
        <fullName evidence="1">GAF Sensor Signal Transduction Histidine Kinase</fullName>
    </submittedName>
</protein>
<proteinExistence type="predicted"/>
<keyword evidence="1" id="KW-0418">Kinase</keyword>
<dbReference type="AlphaFoldDB" id="A0AAV3X1A3"/>
<keyword evidence="1" id="KW-0808">Transferase</keyword>
<accession>A0AAV3X1A3</accession>
<comment type="caution">
    <text evidence="1">The sequence shown here is derived from an EMBL/GenBank/DDBJ whole genome shotgun (WGS) entry which is preliminary data.</text>
</comment>
<evidence type="ECO:0000313" key="2">
    <source>
        <dbReference type="Proteomes" id="UP001050975"/>
    </source>
</evidence>
<dbReference type="GO" id="GO:0016301">
    <property type="term" value="F:kinase activity"/>
    <property type="evidence" value="ECO:0007669"/>
    <property type="project" value="UniProtKB-KW"/>
</dbReference>
<name>A0AAV3X1A3_9CYAN</name>
<dbReference type="Proteomes" id="UP001050975">
    <property type="component" value="Unassembled WGS sequence"/>
</dbReference>
<keyword evidence="2" id="KW-1185">Reference proteome</keyword>
<reference evidence="1" key="1">
    <citation type="submission" date="2019-10" db="EMBL/GenBank/DDBJ databases">
        <title>Draft genome sequece of Microseira wollei NIES-4236.</title>
        <authorList>
            <person name="Yamaguchi H."/>
            <person name="Suzuki S."/>
            <person name="Kawachi M."/>
        </authorList>
    </citation>
    <scope>NUCLEOTIDE SEQUENCE</scope>
    <source>
        <strain evidence="1">NIES-4236</strain>
    </source>
</reference>
<evidence type="ECO:0000313" key="1">
    <source>
        <dbReference type="EMBL" id="GET35779.1"/>
    </source>
</evidence>
<sequence length="99" mass="10569">MIAISLKKLFSKKKDVAVISELVNAIDPSISIQDVKGKALLGVDRENQGNKHAIEVSGQVIGWVTGSEKAAAVAAAIADIANKEFEKKTLANELLDRAR</sequence>
<gene>
    <name evidence="1" type="ORF">MiSe_05250</name>
</gene>
<dbReference type="RefSeq" id="WP_226574251.1">
    <property type="nucleotide sequence ID" value="NZ_BLAY01000004.1"/>
</dbReference>
<organism evidence="1 2">
    <name type="scientific">Microseira wollei NIES-4236</name>
    <dbReference type="NCBI Taxonomy" id="2530354"/>
    <lineage>
        <taxon>Bacteria</taxon>
        <taxon>Bacillati</taxon>
        <taxon>Cyanobacteriota</taxon>
        <taxon>Cyanophyceae</taxon>
        <taxon>Oscillatoriophycideae</taxon>
        <taxon>Aerosakkonematales</taxon>
        <taxon>Aerosakkonemataceae</taxon>
        <taxon>Microseira</taxon>
    </lineage>
</organism>
<dbReference type="EMBL" id="BLAY01000004">
    <property type="protein sequence ID" value="GET35779.1"/>
    <property type="molecule type" value="Genomic_DNA"/>
</dbReference>